<keyword evidence="7" id="KW-0325">Glycoprotein</keyword>
<feature type="region of interest" description="Disordered" evidence="9">
    <location>
        <begin position="369"/>
        <end position="415"/>
    </location>
</feature>
<feature type="transmembrane region" description="Helical" evidence="10">
    <location>
        <begin position="115"/>
        <end position="137"/>
    </location>
</feature>
<evidence type="ECO:0008006" key="13">
    <source>
        <dbReference type="Google" id="ProtNLM"/>
    </source>
</evidence>
<feature type="transmembrane region" description="Helical" evidence="10">
    <location>
        <begin position="244"/>
        <end position="267"/>
    </location>
</feature>
<dbReference type="InterPro" id="IPR029020">
    <property type="entry name" value="Ammonium/urea_transptr"/>
</dbReference>
<feature type="transmembrane region" description="Helical" evidence="10">
    <location>
        <begin position="297"/>
        <end position="319"/>
    </location>
</feature>
<keyword evidence="4 10" id="KW-0812">Transmembrane</keyword>
<protein>
    <recommendedName>
        <fullName evidence="13">Urea transporter</fullName>
    </recommendedName>
</protein>
<organism evidence="11 12">
    <name type="scientific">Electrophorus electricus</name>
    <name type="common">Electric eel</name>
    <name type="synonym">Gymnotus electricus</name>
    <dbReference type="NCBI Taxonomy" id="8005"/>
    <lineage>
        <taxon>Eukaryota</taxon>
        <taxon>Metazoa</taxon>
        <taxon>Chordata</taxon>
        <taxon>Craniata</taxon>
        <taxon>Vertebrata</taxon>
        <taxon>Euteleostomi</taxon>
        <taxon>Actinopterygii</taxon>
        <taxon>Neopterygii</taxon>
        <taxon>Teleostei</taxon>
        <taxon>Ostariophysi</taxon>
        <taxon>Gymnotiformes</taxon>
        <taxon>Gymnotoidei</taxon>
        <taxon>Gymnotidae</taxon>
        <taxon>Electrophorus</taxon>
    </lineage>
</organism>
<evidence type="ECO:0000256" key="8">
    <source>
        <dbReference type="ARBA" id="ARBA00033993"/>
    </source>
</evidence>
<evidence type="ECO:0000256" key="3">
    <source>
        <dbReference type="ARBA" id="ARBA00022475"/>
    </source>
</evidence>
<feature type="transmembrane region" description="Helical" evidence="10">
    <location>
        <begin position="207"/>
        <end position="232"/>
    </location>
</feature>
<dbReference type="Proteomes" id="UP000314983">
    <property type="component" value="Chromosome 9"/>
</dbReference>
<dbReference type="GO" id="GO:0015204">
    <property type="term" value="F:urea transmembrane transporter activity"/>
    <property type="evidence" value="ECO:0007669"/>
    <property type="project" value="InterPro"/>
</dbReference>
<feature type="transmembrane region" description="Helical" evidence="10">
    <location>
        <begin position="64"/>
        <end position="83"/>
    </location>
</feature>
<evidence type="ECO:0000256" key="9">
    <source>
        <dbReference type="SAM" id="MobiDB-lite"/>
    </source>
</evidence>
<accession>A0A4W4FUG7</accession>
<dbReference type="InterPro" id="IPR004937">
    <property type="entry name" value="Urea_transporter"/>
</dbReference>
<evidence type="ECO:0000256" key="2">
    <source>
        <dbReference type="ARBA" id="ARBA00005914"/>
    </source>
</evidence>
<feature type="compositionally biased region" description="Basic and acidic residues" evidence="9">
    <location>
        <begin position="369"/>
        <end position="391"/>
    </location>
</feature>
<dbReference type="Pfam" id="PF03253">
    <property type="entry name" value="UT"/>
    <property type="match status" value="1"/>
</dbReference>
<keyword evidence="5 10" id="KW-1133">Transmembrane helix</keyword>
<evidence type="ECO:0000313" key="11">
    <source>
        <dbReference type="Ensembl" id="ENSEEEP00000027729.2"/>
    </source>
</evidence>
<evidence type="ECO:0000256" key="5">
    <source>
        <dbReference type="ARBA" id="ARBA00022989"/>
    </source>
</evidence>
<gene>
    <name evidence="11" type="primary">SLC14A2</name>
</gene>
<keyword evidence="6 10" id="KW-0472">Membrane</keyword>
<keyword evidence="12" id="KW-1185">Reference proteome</keyword>
<evidence type="ECO:0000256" key="10">
    <source>
        <dbReference type="SAM" id="Phobius"/>
    </source>
</evidence>
<evidence type="ECO:0000256" key="6">
    <source>
        <dbReference type="ARBA" id="ARBA00023136"/>
    </source>
</evidence>
<dbReference type="PANTHER" id="PTHR10464">
    <property type="entry name" value="UREA TRANSPORTER"/>
    <property type="match status" value="1"/>
</dbReference>
<comment type="catalytic activity">
    <reaction evidence="8">
        <text>urea(in) = urea(out)</text>
        <dbReference type="Rhea" id="RHEA:32799"/>
        <dbReference type="ChEBI" id="CHEBI:16199"/>
    </reaction>
</comment>
<comment type="similarity">
    <text evidence="2">Belongs to the urea transporter family.</text>
</comment>
<evidence type="ECO:0000256" key="1">
    <source>
        <dbReference type="ARBA" id="ARBA00004651"/>
    </source>
</evidence>
<evidence type="ECO:0000313" key="12">
    <source>
        <dbReference type="Proteomes" id="UP000314983"/>
    </source>
</evidence>
<dbReference type="Gene3D" id="1.10.3430.10">
    <property type="entry name" value="Ammonium transporter AmtB like domains"/>
    <property type="match status" value="1"/>
</dbReference>
<dbReference type="FunFam" id="1.10.3430.10:FF:000002">
    <property type="entry name" value="urea transporter 2"/>
    <property type="match status" value="1"/>
</dbReference>
<feature type="transmembrane region" description="Helical" evidence="10">
    <location>
        <begin position="90"/>
        <end position="109"/>
    </location>
</feature>
<feature type="compositionally biased region" description="Low complexity" evidence="9">
    <location>
        <begin position="392"/>
        <end position="401"/>
    </location>
</feature>
<reference evidence="11" key="4">
    <citation type="submission" date="2025-08" db="UniProtKB">
        <authorList>
            <consortium name="Ensembl"/>
        </authorList>
    </citation>
    <scope>IDENTIFICATION</scope>
</reference>
<reference evidence="12" key="1">
    <citation type="journal article" date="2014" name="Science">
        <title>Nonhuman genetics. Genomic basis for the convergent evolution of electric organs.</title>
        <authorList>
            <person name="Gallant J.R."/>
            <person name="Traeger L.L."/>
            <person name="Volkening J.D."/>
            <person name="Moffett H."/>
            <person name="Chen P.H."/>
            <person name="Novina C.D."/>
            <person name="Phillips G.N.Jr."/>
            <person name="Anand R."/>
            <person name="Wells G.B."/>
            <person name="Pinch M."/>
            <person name="Guth R."/>
            <person name="Unguez G.A."/>
            <person name="Albert J.S."/>
            <person name="Zakon H.H."/>
            <person name="Samanta M.P."/>
            <person name="Sussman M.R."/>
        </authorList>
    </citation>
    <scope>NUCLEOTIDE SEQUENCE [LARGE SCALE GENOMIC DNA]</scope>
</reference>
<dbReference type="PANTHER" id="PTHR10464:SF4">
    <property type="entry name" value="UREA TRANSPORTER"/>
    <property type="match status" value="1"/>
</dbReference>
<dbReference type="GO" id="GO:0005886">
    <property type="term" value="C:plasma membrane"/>
    <property type="evidence" value="ECO:0007669"/>
    <property type="project" value="UniProtKB-SubCell"/>
</dbReference>
<feature type="transmembrane region" description="Helical" evidence="10">
    <location>
        <begin position="144"/>
        <end position="163"/>
    </location>
</feature>
<dbReference type="AlphaFoldDB" id="A0A4W4FUG7"/>
<reference evidence="11" key="3">
    <citation type="submission" date="2020-05" db="EMBL/GenBank/DDBJ databases">
        <title>Electrophorus electricus (electric eel) genome, fEleEle1, primary haplotype.</title>
        <authorList>
            <person name="Myers G."/>
            <person name="Meyer A."/>
            <person name="Fedrigo O."/>
            <person name="Formenti G."/>
            <person name="Rhie A."/>
            <person name="Tracey A."/>
            <person name="Sims Y."/>
            <person name="Jarvis E.D."/>
        </authorList>
    </citation>
    <scope>NUCLEOTIDE SEQUENCE [LARGE SCALE GENOMIC DNA]</scope>
</reference>
<sequence length="415" mass="46291">MLLRCLLLFYVNCVLHHVHKRRPYIFILIQIVDWVLRGAAQVMFVNNPLSGLIIFAGLILQNRWWALNGFVGTLFATISALILKQNRGAIAAGLYGYNGILVGLLMAVFSNAGDWYWWLLLPNIFMSMACPIVSSALASINSRWDLPVFTLPFNILVCLHMVATGHYNLYFPQVLIQRRSTFPNLFRSIPVGIGQVYGCDNPWTGGIFIIALFISSPITCVHAVIGSAVGMVSGLALAAPFENIYFGLWGYNCVLACIAIGGMFYALTWQVHLLSVACGMLSRRPFPLSSLLNYSGYVRFGLPACTWPFCLSALTFLLITTETKAIHKLPLTKVAYPEKNLIYFWKMKKEERAEKTKMTKGLAKEEVVKSALESQEKNEQNRQVSTDRVETETSSGPSTEEITPRTPHYGDAAVV</sequence>
<reference evidence="11" key="5">
    <citation type="submission" date="2025-09" db="UniProtKB">
        <authorList>
            <consortium name="Ensembl"/>
        </authorList>
    </citation>
    <scope>IDENTIFICATION</scope>
</reference>
<dbReference type="GeneTree" id="ENSGT00390000018729"/>
<evidence type="ECO:0000256" key="7">
    <source>
        <dbReference type="ARBA" id="ARBA00023180"/>
    </source>
</evidence>
<dbReference type="Ensembl" id="ENSEEET00000028047.2">
    <property type="protein sequence ID" value="ENSEEEP00000027729.2"/>
    <property type="gene ID" value="ENSEEEG00000013327.2"/>
</dbReference>
<evidence type="ECO:0000256" key="4">
    <source>
        <dbReference type="ARBA" id="ARBA00022692"/>
    </source>
</evidence>
<keyword evidence="3" id="KW-1003">Cell membrane</keyword>
<name>A0A4W4FUG7_ELEEL</name>
<comment type="subcellular location">
    <subcellularLocation>
        <location evidence="1">Cell membrane</location>
        <topology evidence="1">Multi-pass membrane protein</topology>
    </subcellularLocation>
</comment>
<proteinExistence type="inferred from homology"/>
<reference evidence="12" key="2">
    <citation type="journal article" date="2017" name="Sci. Adv.">
        <title>A tail of two voltages: Proteomic comparison of the three electric organs of the electric eel.</title>
        <authorList>
            <person name="Traeger L.L."/>
            <person name="Sabat G."/>
            <person name="Barrett-Wilt G.A."/>
            <person name="Wells G.B."/>
            <person name="Sussman M.R."/>
        </authorList>
    </citation>
    <scope>NUCLEOTIDE SEQUENCE [LARGE SCALE GENOMIC DNA]</scope>
</reference>